<name>A0A0K2GJM6_NITMO</name>
<sequence length="245" mass="27262">MKSDDSEKDGKGAVDADHHIVIQRADGGANRGRGNGHDFIDHNLRGLLEAVFRRWLNGKAEKGRIDHLGGQEADRDAPERREEIGLQNEGGPRFAAVMALGGHGDNIAAFHPLSQAAISEMKSRTGFSCADRAARRAWRRHSAENPAARVSGTHICTGRKPLRRNRRRYRLCFSFGVRCVSEGIGVPFPSSRDDSLPHVLVTCYWILRRSAPANWFSRLVMHKVRSCPVCDVPRFHTATGLERPI</sequence>
<dbReference type="KEGG" id="nmv:NITMOv2_4790"/>
<proteinExistence type="predicted"/>
<dbReference type="STRING" id="42253.NITMOv2_4790"/>
<evidence type="ECO:0000313" key="1">
    <source>
        <dbReference type="EMBL" id="ALA61158.1"/>
    </source>
</evidence>
<reference evidence="1 2" key="1">
    <citation type="journal article" date="2015" name="Proc. Natl. Acad. Sci. U.S.A.">
        <title>Expanded metabolic versatility of ubiquitous nitrite-oxidizing bacteria from the genus Nitrospira.</title>
        <authorList>
            <person name="Koch H."/>
            <person name="Lucker S."/>
            <person name="Albertsen M."/>
            <person name="Kitzinger K."/>
            <person name="Herbold C."/>
            <person name="Spieck E."/>
            <person name="Nielsen P.H."/>
            <person name="Wagner M."/>
            <person name="Daims H."/>
        </authorList>
    </citation>
    <scope>NUCLEOTIDE SEQUENCE [LARGE SCALE GENOMIC DNA]</scope>
    <source>
        <strain evidence="1 2">NSP M-1</strain>
    </source>
</reference>
<accession>A0A0K2GJM6</accession>
<protein>
    <submittedName>
        <fullName evidence="1">Uncharacterized protein</fullName>
    </submittedName>
</protein>
<organism evidence="1 2">
    <name type="scientific">Nitrospira moscoviensis</name>
    <dbReference type="NCBI Taxonomy" id="42253"/>
    <lineage>
        <taxon>Bacteria</taxon>
        <taxon>Pseudomonadati</taxon>
        <taxon>Nitrospirota</taxon>
        <taxon>Nitrospiria</taxon>
        <taxon>Nitrospirales</taxon>
        <taxon>Nitrospiraceae</taxon>
        <taxon>Nitrospira</taxon>
    </lineage>
</organism>
<dbReference type="Proteomes" id="UP000069205">
    <property type="component" value="Chromosome"/>
</dbReference>
<keyword evidence="2" id="KW-1185">Reference proteome</keyword>
<gene>
    <name evidence="1" type="ORF">NITMOv2_4790</name>
</gene>
<dbReference type="AlphaFoldDB" id="A0A0K2GJM6"/>
<dbReference type="EMBL" id="CP011801">
    <property type="protein sequence ID" value="ALA61158.1"/>
    <property type="molecule type" value="Genomic_DNA"/>
</dbReference>
<evidence type="ECO:0000313" key="2">
    <source>
        <dbReference type="Proteomes" id="UP000069205"/>
    </source>
</evidence>